<dbReference type="GO" id="GO:0005525">
    <property type="term" value="F:GTP binding"/>
    <property type="evidence" value="ECO:0007669"/>
    <property type="project" value="UniProtKB-UniRule"/>
</dbReference>
<evidence type="ECO:0000256" key="9">
    <source>
        <dbReference type="HAMAP-Rule" id="MF_03137"/>
    </source>
</evidence>
<dbReference type="Gene3D" id="3.30.70.240">
    <property type="match status" value="1"/>
</dbReference>
<sequence length="660" mass="73876">MQRCPLSLLRLPSSLRVQYASQFLIPLSSSPLRTFTTSIARHASPSKPVSDLERRIKDIPIERFRNFCIVAHVDHGKSTLSDRLLELTGTIEPGGNKQILDKLDVERERGITVKAQTCSMLYNYKGEDYLLHLVDTPGHVDFRAEVSRSYASCGGALLLVDASQGVQAQTVANFYLAFSQGLVLVPVVNKIDLPHADSERAVEQMQTAFELKPENAVLVSAKTGLHVEKILPAVIEQIPCPIGDHKKPLRLLLVDSWYDNYKGVILLVRIFDGTVKAGDQVVSFATGLKYYVGEVGMMYPDQTPQSSLRAGQVGYIYFNPGMKKSQEALSGDTYTTVGSEHLVEAYPGFEEPKSMVFVSAFPVDQSDFGHLEDSINQIVLNDRSVTLHKEASEALGAGWRLGFLGTLHCSVFEDRLRQEHGASIIITPPTVPFRVLWTDGREEIIQSPTNFPDTDVKSQFIAELQEPYVAATITLPEEYLGKVIELCEANRGEQKELNFFTATQVILKYDLPLAQLVDDFFGKLKGATKGYASLDYEDAGFRRSSITKMQLLVNKEPVDAVARVVHTSQVERIGRQWVKKFKEHVDRQMFEVIIQATAGKRIVARETIKPFRKDVLAKLHASDISRRRKLLEKQKEGRKKLKAVGNITIDHKAFQKFLAK</sequence>
<dbReference type="GO" id="GO:0005759">
    <property type="term" value="C:mitochondrial matrix"/>
    <property type="evidence" value="ECO:0007669"/>
    <property type="project" value="UniProtKB-UniRule"/>
</dbReference>
<dbReference type="PANTHER" id="PTHR43512">
    <property type="entry name" value="TRANSLATION FACTOR GUF1-RELATED"/>
    <property type="match status" value="1"/>
</dbReference>
<keyword evidence="2 9" id="KW-0547">Nucleotide-binding</keyword>
<comment type="catalytic activity">
    <reaction evidence="9">
        <text>GTP + H2O = GDP + phosphate + H(+)</text>
        <dbReference type="Rhea" id="RHEA:19669"/>
        <dbReference type="ChEBI" id="CHEBI:15377"/>
        <dbReference type="ChEBI" id="CHEBI:15378"/>
        <dbReference type="ChEBI" id="CHEBI:37565"/>
        <dbReference type="ChEBI" id="CHEBI:43474"/>
        <dbReference type="ChEBI" id="CHEBI:58189"/>
        <dbReference type="EC" id="3.6.5.n1"/>
    </reaction>
</comment>
<proteinExistence type="inferred from homology"/>
<evidence type="ECO:0000256" key="5">
    <source>
        <dbReference type="ARBA" id="ARBA00022917"/>
    </source>
</evidence>
<evidence type="ECO:0000256" key="4">
    <source>
        <dbReference type="ARBA" id="ARBA00022801"/>
    </source>
</evidence>
<dbReference type="GO" id="GO:0006412">
    <property type="term" value="P:translation"/>
    <property type="evidence" value="ECO:0007669"/>
    <property type="project" value="UniProtKB-KW"/>
</dbReference>
<keyword evidence="5 9" id="KW-0648">Protein biosynthesis</keyword>
<keyword evidence="12" id="KW-1185">Reference proteome</keyword>
<dbReference type="InterPro" id="IPR005225">
    <property type="entry name" value="Small_GTP-bd"/>
</dbReference>
<dbReference type="FunFam" id="3.30.70.2570:FF:000001">
    <property type="entry name" value="Translation factor GUF1, mitochondrial"/>
    <property type="match status" value="1"/>
</dbReference>
<feature type="binding site" evidence="9">
    <location>
        <begin position="71"/>
        <end position="78"/>
    </location>
    <ligand>
        <name>GTP</name>
        <dbReference type="ChEBI" id="CHEBI:37565"/>
    </ligand>
</feature>
<dbReference type="InterPro" id="IPR031157">
    <property type="entry name" value="G_TR_CS"/>
</dbReference>
<evidence type="ECO:0000256" key="7">
    <source>
        <dbReference type="ARBA" id="ARBA00023134"/>
    </source>
</evidence>
<dbReference type="SUPFAM" id="SSF54980">
    <property type="entry name" value="EF-G C-terminal domain-like"/>
    <property type="match status" value="2"/>
</dbReference>
<dbReference type="InterPro" id="IPR000640">
    <property type="entry name" value="EFG_V-like"/>
</dbReference>
<keyword evidence="8 9" id="KW-0472">Membrane</keyword>
<dbReference type="FunFam" id="3.40.50.300:FF:000078">
    <property type="entry name" value="Elongation factor 4"/>
    <property type="match status" value="1"/>
</dbReference>
<gene>
    <name evidence="11" type="ORF">PAC_09626</name>
</gene>
<dbReference type="GO" id="GO:0003924">
    <property type="term" value="F:GTPase activity"/>
    <property type="evidence" value="ECO:0007669"/>
    <property type="project" value="UniProtKB-UniRule"/>
</dbReference>
<dbReference type="GO" id="GO:0097177">
    <property type="term" value="F:mitochondrial ribosome binding"/>
    <property type="evidence" value="ECO:0007669"/>
    <property type="project" value="EnsemblFungi"/>
</dbReference>
<dbReference type="STRING" id="576137.A0A1L7X3Y8"/>
<dbReference type="Proteomes" id="UP000184330">
    <property type="component" value="Unassembled WGS sequence"/>
</dbReference>
<protein>
    <submittedName>
        <fullName evidence="11">Probable GTP-binding protein lepA</fullName>
    </submittedName>
</protein>
<dbReference type="Gene3D" id="3.30.70.2570">
    <property type="entry name" value="Elongation factor 4, C-terminal domain"/>
    <property type="match status" value="1"/>
</dbReference>
<name>A0A1L7X3Y8_9HELO</name>
<dbReference type="InterPro" id="IPR038363">
    <property type="entry name" value="LepA_C_sf"/>
</dbReference>
<evidence type="ECO:0000313" key="11">
    <source>
        <dbReference type="EMBL" id="CZR59732.1"/>
    </source>
</evidence>
<feature type="domain" description="Tr-type G" evidence="10">
    <location>
        <begin position="62"/>
        <end position="242"/>
    </location>
</feature>
<evidence type="ECO:0000256" key="6">
    <source>
        <dbReference type="ARBA" id="ARBA00023128"/>
    </source>
</evidence>
<feature type="binding site" evidence="9">
    <location>
        <begin position="135"/>
        <end position="139"/>
    </location>
    <ligand>
        <name>GTP</name>
        <dbReference type="ChEBI" id="CHEBI:37565"/>
    </ligand>
</feature>
<keyword evidence="7 9" id="KW-0342">GTP-binding</keyword>
<dbReference type="Gene3D" id="3.30.70.870">
    <property type="entry name" value="Elongation Factor G (Translational Gtpase), domain 3"/>
    <property type="match status" value="1"/>
</dbReference>
<dbReference type="SUPFAM" id="SSF52540">
    <property type="entry name" value="P-loop containing nucleoside triphosphate hydrolases"/>
    <property type="match status" value="1"/>
</dbReference>
<comment type="function">
    <text evidence="9">Promotes mitochondrial protein synthesis. May act as a fidelity factor of the translation reaction, by catalyzing a one-codon backward translocation of tRNAs on improperly translocated ribosomes. Binds to mitochondrial ribosomes in a GTP-dependent manner.</text>
</comment>
<dbReference type="CDD" id="cd01890">
    <property type="entry name" value="LepA"/>
    <property type="match status" value="1"/>
</dbReference>
<dbReference type="CDD" id="cd03699">
    <property type="entry name" value="EF4_II"/>
    <property type="match status" value="1"/>
</dbReference>
<dbReference type="InterPro" id="IPR035654">
    <property type="entry name" value="LepA_IV"/>
</dbReference>
<evidence type="ECO:0000259" key="10">
    <source>
        <dbReference type="PROSITE" id="PS51722"/>
    </source>
</evidence>
<dbReference type="EMBL" id="FJOG01000014">
    <property type="protein sequence ID" value="CZR59732.1"/>
    <property type="molecule type" value="Genomic_DNA"/>
</dbReference>
<dbReference type="InterPro" id="IPR006297">
    <property type="entry name" value="EF-4"/>
</dbReference>
<dbReference type="InterPro" id="IPR027417">
    <property type="entry name" value="P-loop_NTPase"/>
</dbReference>
<evidence type="ECO:0000256" key="8">
    <source>
        <dbReference type="ARBA" id="ARBA00023136"/>
    </source>
</evidence>
<organism evidence="11 12">
    <name type="scientific">Phialocephala subalpina</name>
    <dbReference type="NCBI Taxonomy" id="576137"/>
    <lineage>
        <taxon>Eukaryota</taxon>
        <taxon>Fungi</taxon>
        <taxon>Dikarya</taxon>
        <taxon>Ascomycota</taxon>
        <taxon>Pezizomycotina</taxon>
        <taxon>Leotiomycetes</taxon>
        <taxon>Helotiales</taxon>
        <taxon>Mollisiaceae</taxon>
        <taxon>Phialocephala</taxon>
        <taxon>Phialocephala fortinii species complex</taxon>
    </lineage>
</organism>
<reference evidence="11 12" key="1">
    <citation type="submission" date="2016-03" db="EMBL/GenBank/DDBJ databases">
        <authorList>
            <person name="Ploux O."/>
        </authorList>
    </citation>
    <scope>NUCLEOTIDE SEQUENCE [LARGE SCALE GENOMIC DNA]</scope>
    <source>
        <strain evidence="11 12">UAMH 11012</strain>
    </source>
</reference>
<dbReference type="FunFam" id="3.30.70.240:FF:000007">
    <property type="entry name" value="Translation factor GUF1, mitochondrial"/>
    <property type="match status" value="1"/>
</dbReference>
<dbReference type="FunFam" id="2.40.30.10:FF:000015">
    <property type="entry name" value="Translation factor GUF1, mitochondrial"/>
    <property type="match status" value="1"/>
</dbReference>
<dbReference type="PROSITE" id="PS00301">
    <property type="entry name" value="G_TR_1"/>
    <property type="match status" value="1"/>
</dbReference>
<dbReference type="AlphaFoldDB" id="A0A1L7X3Y8"/>
<dbReference type="Pfam" id="PF00009">
    <property type="entry name" value="GTP_EFTU"/>
    <property type="match status" value="1"/>
</dbReference>
<keyword evidence="6 9" id="KW-0496">Mitochondrion</keyword>
<dbReference type="PRINTS" id="PR00315">
    <property type="entry name" value="ELONGATNFCT"/>
</dbReference>
<dbReference type="InterPro" id="IPR013842">
    <property type="entry name" value="LepA_CTD"/>
</dbReference>
<evidence type="ECO:0000256" key="2">
    <source>
        <dbReference type="ARBA" id="ARBA00022741"/>
    </source>
</evidence>
<dbReference type="FunFam" id="3.30.70.870:FF:000004">
    <property type="entry name" value="Translation factor GUF1, mitochondrial"/>
    <property type="match status" value="1"/>
</dbReference>
<accession>A0A1L7X3Y8</accession>
<comment type="similarity">
    <text evidence="9">Belongs to the GTP-binding elongation factor family. LepA subfamily.</text>
</comment>
<comment type="subcellular location">
    <subcellularLocation>
        <location evidence="9">Mitochondrion inner membrane</location>
        <topology evidence="9">Peripheral membrane protein</topology>
        <orientation evidence="9">Matrix side</orientation>
    </subcellularLocation>
</comment>
<dbReference type="OrthoDB" id="1074at2759"/>
<keyword evidence="3 9" id="KW-0999">Mitochondrion inner membrane</keyword>
<dbReference type="GO" id="GO:0045727">
    <property type="term" value="P:positive regulation of translation"/>
    <property type="evidence" value="ECO:0007669"/>
    <property type="project" value="UniProtKB-UniRule"/>
</dbReference>
<dbReference type="HAMAP" id="MF_00071">
    <property type="entry name" value="LepA"/>
    <property type="match status" value="1"/>
</dbReference>
<evidence type="ECO:0000256" key="1">
    <source>
        <dbReference type="ARBA" id="ARBA00005454"/>
    </source>
</evidence>
<dbReference type="PANTHER" id="PTHR43512:SF7">
    <property type="entry name" value="TRANSLATION FACTOR GUF1, MITOCHONDRIAL"/>
    <property type="match status" value="1"/>
</dbReference>
<dbReference type="InterPro" id="IPR000795">
    <property type="entry name" value="T_Tr_GTP-bd_dom"/>
</dbReference>
<dbReference type="Pfam" id="PF06421">
    <property type="entry name" value="LepA_C"/>
    <property type="match status" value="1"/>
</dbReference>
<keyword evidence="4 9" id="KW-0378">Hydrolase</keyword>
<dbReference type="PROSITE" id="PS51722">
    <property type="entry name" value="G_TR_2"/>
    <property type="match status" value="1"/>
</dbReference>
<evidence type="ECO:0000256" key="3">
    <source>
        <dbReference type="ARBA" id="ARBA00022792"/>
    </source>
</evidence>
<dbReference type="Pfam" id="PF00679">
    <property type="entry name" value="EFG_C"/>
    <property type="match status" value="1"/>
</dbReference>
<dbReference type="NCBIfam" id="TIGR00231">
    <property type="entry name" value="small_GTP"/>
    <property type="match status" value="1"/>
</dbReference>
<dbReference type="NCBIfam" id="TIGR01393">
    <property type="entry name" value="lepA"/>
    <property type="match status" value="1"/>
</dbReference>
<dbReference type="CDD" id="cd03709">
    <property type="entry name" value="lepA_C"/>
    <property type="match status" value="1"/>
</dbReference>
<dbReference type="Gene3D" id="3.40.50.300">
    <property type="entry name" value="P-loop containing nucleotide triphosphate hydrolases"/>
    <property type="match status" value="1"/>
</dbReference>
<evidence type="ECO:0000313" key="12">
    <source>
        <dbReference type="Proteomes" id="UP000184330"/>
    </source>
</evidence>
<feature type="binding site" evidence="9">
    <location>
        <begin position="189"/>
        <end position="192"/>
    </location>
    <ligand>
        <name>GTP</name>
        <dbReference type="ChEBI" id="CHEBI:37565"/>
    </ligand>
</feature>
<dbReference type="GO" id="GO:0005743">
    <property type="term" value="C:mitochondrial inner membrane"/>
    <property type="evidence" value="ECO:0007669"/>
    <property type="project" value="UniProtKB-SubCell"/>
</dbReference>
<dbReference type="Gene3D" id="2.40.30.10">
    <property type="entry name" value="Translation factors"/>
    <property type="match status" value="1"/>
</dbReference>
<dbReference type="InterPro" id="IPR035647">
    <property type="entry name" value="EFG_III/V"/>
</dbReference>
<comment type="similarity">
    <text evidence="1">Belongs to the TRAFAC class translation factor GTPase superfamily. Classic translation factor GTPase family. LepA subfamily.</text>
</comment>